<keyword evidence="2" id="KW-0808">Transferase</keyword>
<evidence type="ECO:0000259" key="3">
    <source>
        <dbReference type="Pfam" id="PF06165"/>
    </source>
</evidence>
<dbReference type="InterPro" id="IPR037828">
    <property type="entry name" value="GH94N_ChBP"/>
</dbReference>
<dbReference type="InterPro" id="IPR010383">
    <property type="entry name" value="Glyco_hydrolase_94_b-supersand"/>
</dbReference>
<gene>
    <name evidence="5" type="ORF">LNTAR_14462</name>
</gene>
<dbReference type="OrthoDB" id="9769991at2"/>
<dbReference type="PANTHER" id="PTHR37469">
    <property type="entry name" value="CELLOBIONIC ACID PHOSPHORYLASE-RELATED"/>
    <property type="match status" value="1"/>
</dbReference>
<dbReference type="AlphaFoldDB" id="A6DHE4"/>
<dbReference type="CDD" id="cd11755">
    <property type="entry name" value="GH94N_ChBP_like"/>
    <property type="match status" value="1"/>
</dbReference>
<feature type="domain" description="Glycosyl hydrolase 94 supersandwich" evidence="3">
    <location>
        <begin position="11"/>
        <end position="296"/>
    </location>
</feature>
<dbReference type="eggNOG" id="COG3459">
    <property type="taxonomic scope" value="Bacteria"/>
</dbReference>
<evidence type="ECO:0000259" key="4">
    <source>
        <dbReference type="Pfam" id="PF17167"/>
    </source>
</evidence>
<evidence type="ECO:0000256" key="1">
    <source>
        <dbReference type="ARBA" id="ARBA00022676"/>
    </source>
</evidence>
<evidence type="ECO:0000313" key="6">
    <source>
        <dbReference type="Proteomes" id="UP000004947"/>
    </source>
</evidence>
<keyword evidence="1" id="KW-0328">Glycosyltransferase</keyword>
<dbReference type="InterPro" id="IPR052047">
    <property type="entry name" value="GH94_Enzymes"/>
</dbReference>
<dbReference type="GO" id="GO:0030246">
    <property type="term" value="F:carbohydrate binding"/>
    <property type="evidence" value="ECO:0007669"/>
    <property type="project" value="InterPro"/>
</dbReference>
<dbReference type="Gene3D" id="2.60.420.10">
    <property type="entry name" value="Maltose phosphorylase, domain 3"/>
    <property type="match status" value="1"/>
</dbReference>
<dbReference type="PANTHER" id="PTHR37469:SF3">
    <property type="entry name" value="PUTATIVE-RELATED"/>
    <property type="match status" value="1"/>
</dbReference>
<dbReference type="GO" id="GO:0016757">
    <property type="term" value="F:glycosyltransferase activity"/>
    <property type="evidence" value="ECO:0007669"/>
    <property type="project" value="UniProtKB-KW"/>
</dbReference>
<dbReference type="InterPro" id="IPR011013">
    <property type="entry name" value="Gal_mutarotase_sf_dom"/>
</dbReference>
<dbReference type="InterPro" id="IPR033432">
    <property type="entry name" value="GH94_catalytic"/>
</dbReference>
<dbReference type="SUPFAM" id="SSF48208">
    <property type="entry name" value="Six-hairpin glycosidases"/>
    <property type="match status" value="1"/>
</dbReference>
<keyword evidence="6" id="KW-1185">Reference proteome</keyword>
<dbReference type="Proteomes" id="UP000004947">
    <property type="component" value="Unassembled WGS sequence"/>
</dbReference>
<dbReference type="STRING" id="313628.LNTAR_14462"/>
<dbReference type="SMART" id="SM01068">
    <property type="entry name" value="CBM_X"/>
    <property type="match status" value="1"/>
</dbReference>
<dbReference type="InterPro" id="IPR012341">
    <property type="entry name" value="6hp_glycosidase-like_sf"/>
</dbReference>
<accession>A6DHE4</accession>
<protein>
    <submittedName>
        <fullName evidence="5">N,N'-diacetylchitobiose phosphorylase</fullName>
    </submittedName>
</protein>
<dbReference type="InterPro" id="IPR037018">
    <property type="entry name" value="GH65_N"/>
</dbReference>
<name>A6DHE4_9BACT</name>
<dbReference type="Gene3D" id="2.70.98.40">
    <property type="entry name" value="Glycoside hydrolase, family 65, N-terminal domain"/>
    <property type="match status" value="1"/>
</dbReference>
<dbReference type="GO" id="GO:0005975">
    <property type="term" value="P:carbohydrate metabolic process"/>
    <property type="evidence" value="ECO:0007669"/>
    <property type="project" value="InterPro"/>
</dbReference>
<dbReference type="Gene3D" id="1.50.10.10">
    <property type="match status" value="1"/>
</dbReference>
<dbReference type="EMBL" id="ABCK01000003">
    <property type="protein sequence ID" value="EDM29027.1"/>
    <property type="molecule type" value="Genomic_DNA"/>
</dbReference>
<feature type="domain" description="Glycosyl hydrolase 94 catalytic" evidence="4">
    <location>
        <begin position="310"/>
        <end position="721"/>
    </location>
</feature>
<dbReference type="InterPro" id="IPR008928">
    <property type="entry name" value="6-hairpin_glycosidase_sf"/>
</dbReference>
<sequence>MQYGYFDDKNKEYVIERPDTPTSWSNYLGSTRYGAIITNNAGGYSFFKSVAQGRFTRLRFNAVPMDQAGRYIYIHDADTKDYWSASWQPVAKPLDEYKSECRHGSAYTKISSDYSDIATNTNFFVPLDSDYECWRTTVKNNGATKRTLKMFTYVEYGCNWNANDDLNNLQYSQYITDMSVVDGIISHASNTNLPEMPDNLEEKDQARYTFLGAVGVEVTGYDTSREAFIGPYRSYANPIAVEKGECSNSLAKAGNPCGTLQFEITLEPGEEKEFAIFMGIGRAEKEGKQVVEKFANLDLIDSEFEKLKNYWHSKMSQMSVQTPDGDVDSMLNMWSQFNSLMTFFWSRAASLVYSGARDGLGYRDTVQDMLGVMHAIPELVQERLELMITGQVASGGAMPVVKPFAHKPGFEPEPSPEEFRSDDALWLFNAVPAYVKETGDLDFYKKVLPYADKGQDTILAHLRRALEFSIKYSGAHGFPCGMLADWNDCLELGQQGETVFVAFQLRYGLKTYIEICQLLETYEDEITWAVAELAKLDKNLHEHAWDGEWFLRAYRDDGLKFGSKENDEGSIFLNTQTWAVFSDHASQEEKVSAMDAVHRELATDYGIMLCAPPFVNTDYKVVRAALFNPGLKENAAIFTHTQGWTIMAEAILGRGERAFDYYKSTLPAAYNDRAEVRQIEPYVYCQSTISKFHPQEGASRLPWLTGAATWAYYAASQYIIGIQPDYNGLSIDPCVPAKWDKFQVERQFRGATYQISVSNPNGVNKGVASIKLNGEAIEGQCLPVCASGSNNKVEVIMS</sequence>
<dbReference type="Gene3D" id="1.20.890.20">
    <property type="entry name" value="mpn423 like domain"/>
    <property type="match status" value="1"/>
</dbReference>
<comment type="caution">
    <text evidence="5">The sequence shown here is derived from an EMBL/GenBank/DDBJ whole genome shotgun (WGS) entry which is preliminary data.</text>
</comment>
<dbReference type="RefSeq" id="WP_007277329.1">
    <property type="nucleotide sequence ID" value="NZ_ABCK01000003.1"/>
</dbReference>
<dbReference type="Pfam" id="PF17167">
    <property type="entry name" value="Glyco_hydro_94"/>
    <property type="match status" value="1"/>
</dbReference>
<proteinExistence type="predicted"/>
<reference evidence="5 6" key="1">
    <citation type="journal article" date="2010" name="J. Bacteriol.">
        <title>Genome sequence of Lentisphaera araneosa HTCC2155T, the type species of the order Lentisphaerales in the phylum Lentisphaerae.</title>
        <authorList>
            <person name="Thrash J.C."/>
            <person name="Cho J.C."/>
            <person name="Vergin K.L."/>
            <person name="Morris R.M."/>
            <person name="Giovannoni S.J."/>
        </authorList>
    </citation>
    <scope>NUCLEOTIDE SEQUENCE [LARGE SCALE GENOMIC DNA]</scope>
    <source>
        <strain evidence="5 6">HTCC2155</strain>
    </source>
</reference>
<dbReference type="SUPFAM" id="SSF74650">
    <property type="entry name" value="Galactose mutarotase-like"/>
    <property type="match status" value="1"/>
</dbReference>
<organism evidence="5 6">
    <name type="scientific">Lentisphaera araneosa HTCC2155</name>
    <dbReference type="NCBI Taxonomy" id="313628"/>
    <lineage>
        <taxon>Bacteria</taxon>
        <taxon>Pseudomonadati</taxon>
        <taxon>Lentisphaerota</taxon>
        <taxon>Lentisphaeria</taxon>
        <taxon>Lentisphaerales</taxon>
        <taxon>Lentisphaeraceae</taxon>
        <taxon>Lentisphaera</taxon>
    </lineage>
</organism>
<dbReference type="Pfam" id="PF06165">
    <property type="entry name" value="GH94_b-supersand"/>
    <property type="match status" value="1"/>
</dbReference>
<evidence type="ECO:0000256" key="2">
    <source>
        <dbReference type="ARBA" id="ARBA00022679"/>
    </source>
</evidence>
<evidence type="ECO:0000313" key="5">
    <source>
        <dbReference type="EMBL" id="EDM29027.1"/>
    </source>
</evidence>